<dbReference type="EMBL" id="BTGU01000008">
    <property type="protein sequence ID" value="GMN38573.1"/>
    <property type="molecule type" value="Genomic_DNA"/>
</dbReference>
<protein>
    <submittedName>
        <fullName evidence="1">Uncharacterized protein</fullName>
    </submittedName>
</protein>
<proteinExistence type="predicted"/>
<sequence length="196" mass="22636">MIERDSLHIDVPRNSKNYQNKDFDMTGEWQARHSLWLDIRVKPDGEYKNPSFRIVDDMIINSELPYVSEQQTQGSFKSVGTNDILTKSLENDKYSGQTHRQSKFVRQSHYFNIMQSSRDNAEVSAVKRQLVVLERTVQELCTKHGINRETMAEENTTSTVNQHNRFKASYTQNEKEPGGVTSATYVEHKQGMPAFS</sequence>
<comment type="caution">
    <text evidence="1">The sequence shown here is derived from an EMBL/GenBank/DDBJ whole genome shotgun (WGS) entry which is preliminary data.</text>
</comment>
<organism evidence="1 2">
    <name type="scientific">Ficus carica</name>
    <name type="common">Common fig</name>
    <dbReference type="NCBI Taxonomy" id="3494"/>
    <lineage>
        <taxon>Eukaryota</taxon>
        <taxon>Viridiplantae</taxon>
        <taxon>Streptophyta</taxon>
        <taxon>Embryophyta</taxon>
        <taxon>Tracheophyta</taxon>
        <taxon>Spermatophyta</taxon>
        <taxon>Magnoliopsida</taxon>
        <taxon>eudicotyledons</taxon>
        <taxon>Gunneridae</taxon>
        <taxon>Pentapetalae</taxon>
        <taxon>rosids</taxon>
        <taxon>fabids</taxon>
        <taxon>Rosales</taxon>
        <taxon>Moraceae</taxon>
        <taxon>Ficeae</taxon>
        <taxon>Ficus</taxon>
    </lineage>
</organism>
<gene>
    <name evidence="1" type="ORF">TIFTF001_007811</name>
</gene>
<reference evidence="1" key="1">
    <citation type="submission" date="2023-07" db="EMBL/GenBank/DDBJ databases">
        <title>draft genome sequence of fig (Ficus carica).</title>
        <authorList>
            <person name="Takahashi T."/>
            <person name="Nishimura K."/>
        </authorList>
    </citation>
    <scope>NUCLEOTIDE SEQUENCE</scope>
</reference>
<dbReference type="AlphaFoldDB" id="A0AA88CXG2"/>
<name>A0AA88CXG2_FICCA</name>
<evidence type="ECO:0000313" key="2">
    <source>
        <dbReference type="Proteomes" id="UP001187192"/>
    </source>
</evidence>
<dbReference type="Proteomes" id="UP001187192">
    <property type="component" value="Unassembled WGS sequence"/>
</dbReference>
<evidence type="ECO:0000313" key="1">
    <source>
        <dbReference type="EMBL" id="GMN38573.1"/>
    </source>
</evidence>
<keyword evidence="2" id="KW-1185">Reference proteome</keyword>
<accession>A0AA88CXG2</accession>